<dbReference type="Proteomes" id="UP001319080">
    <property type="component" value="Unassembled WGS sequence"/>
</dbReference>
<comment type="caution">
    <text evidence="1">The sequence shown here is derived from an EMBL/GenBank/DDBJ whole genome shotgun (WGS) entry which is preliminary data.</text>
</comment>
<dbReference type="InterPro" id="IPR015422">
    <property type="entry name" value="PyrdxlP-dep_Trfase_small"/>
</dbReference>
<dbReference type="AlphaFoldDB" id="A0AAP2E5W7"/>
<protein>
    <submittedName>
        <fullName evidence="1">Cysteine desulfurase</fullName>
    </submittedName>
</protein>
<dbReference type="Gene3D" id="3.90.1150.10">
    <property type="entry name" value="Aspartate Aminotransferase, domain 1"/>
    <property type="match status" value="1"/>
</dbReference>
<evidence type="ECO:0000313" key="1">
    <source>
        <dbReference type="EMBL" id="MBT1712582.1"/>
    </source>
</evidence>
<accession>A0AAP2E5W7</accession>
<evidence type="ECO:0000313" key="2">
    <source>
        <dbReference type="Proteomes" id="UP001319080"/>
    </source>
</evidence>
<dbReference type="EMBL" id="JAHESE010000190">
    <property type="protein sequence ID" value="MBT1712582.1"/>
    <property type="molecule type" value="Genomic_DNA"/>
</dbReference>
<dbReference type="InterPro" id="IPR015424">
    <property type="entry name" value="PyrdxlP-dep_Trfase"/>
</dbReference>
<sequence length="64" mass="6819">DQHAISESGGRACSSGEPAGSQVLKALYPTCKGASVRFSFSRFNTTEDVDQAVRVLEQLMCIPA</sequence>
<reference evidence="1 2" key="1">
    <citation type="submission" date="2021-05" db="EMBL/GenBank/DDBJ databases">
        <title>A Polyphasic approach of four new species of the genus Ohtaekwangia: Ohtaekwangia histidinii sp. nov., Ohtaekwangia cretensis sp. nov., Ohtaekwangia indiensis sp. nov., Ohtaekwangia reichenbachii sp. nov. from diverse environment.</title>
        <authorList>
            <person name="Octaviana S."/>
        </authorList>
    </citation>
    <scope>NUCLEOTIDE SEQUENCE [LARGE SCALE GENOMIC DNA]</scope>
    <source>
        <strain evidence="1 2">PWU5</strain>
    </source>
</reference>
<proteinExistence type="predicted"/>
<gene>
    <name evidence="1" type="ORF">KK062_30385</name>
</gene>
<name>A0AAP2E5W7_9BACT</name>
<keyword evidence="2" id="KW-1185">Reference proteome</keyword>
<dbReference type="SUPFAM" id="SSF53383">
    <property type="entry name" value="PLP-dependent transferases"/>
    <property type="match status" value="1"/>
</dbReference>
<organism evidence="1 2">
    <name type="scientific">Dawidia cretensis</name>
    <dbReference type="NCBI Taxonomy" id="2782350"/>
    <lineage>
        <taxon>Bacteria</taxon>
        <taxon>Pseudomonadati</taxon>
        <taxon>Bacteroidota</taxon>
        <taxon>Cytophagia</taxon>
        <taxon>Cytophagales</taxon>
        <taxon>Chryseotaleaceae</taxon>
        <taxon>Dawidia</taxon>
    </lineage>
</organism>
<feature type="non-terminal residue" evidence="1">
    <location>
        <position position="1"/>
    </location>
</feature>